<keyword evidence="14" id="KW-1185">Reference proteome</keyword>
<dbReference type="SUPFAM" id="SSF49464">
    <property type="entry name" value="Carboxypeptidase regulatory domain-like"/>
    <property type="match status" value="1"/>
</dbReference>
<feature type="domain" description="TonB-dependent receptor plug" evidence="12">
    <location>
        <begin position="124"/>
        <end position="228"/>
    </location>
</feature>
<keyword evidence="6 8" id="KW-0472">Membrane</keyword>
<keyword evidence="4 8" id="KW-0812">Transmembrane</keyword>
<evidence type="ECO:0000313" key="14">
    <source>
        <dbReference type="Proteomes" id="UP000606003"/>
    </source>
</evidence>
<dbReference type="Pfam" id="PF00593">
    <property type="entry name" value="TonB_dep_Rec_b-barrel"/>
    <property type="match status" value="1"/>
</dbReference>
<evidence type="ECO:0000256" key="7">
    <source>
        <dbReference type="ARBA" id="ARBA00023237"/>
    </source>
</evidence>
<reference evidence="13 14" key="1">
    <citation type="submission" date="2020-09" db="EMBL/GenBank/DDBJ databases">
        <authorList>
            <person name="Kim M.K."/>
        </authorList>
    </citation>
    <scope>NUCLEOTIDE SEQUENCE [LARGE SCALE GENOMIC DNA]</scope>
    <source>
        <strain evidence="13 14">BT189</strain>
    </source>
</reference>
<dbReference type="RefSeq" id="WP_190923318.1">
    <property type="nucleotide sequence ID" value="NZ_JACXAC010000002.1"/>
</dbReference>
<evidence type="ECO:0000256" key="3">
    <source>
        <dbReference type="ARBA" id="ARBA00022452"/>
    </source>
</evidence>
<dbReference type="InterPro" id="IPR023997">
    <property type="entry name" value="TonB-dep_OMP_SusC/RagA_CS"/>
</dbReference>
<dbReference type="NCBIfam" id="TIGR04057">
    <property type="entry name" value="SusC_RagA_signa"/>
    <property type="match status" value="1"/>
</dbReference>
<comment type="subcellular location">
    <subcellularLocation>
        <location evidence="1 8">Cell outer membrane</location>
        <topology evidence="1 8">Multi-pass membrane protein</topology>
    </subcellularLocation>
</comment>
<dbReference type="Proteomes" id="UP000606003">
    <property type="component" value="Unassembled WGS sequence"/>
</dbReference>
<evidence type="ECO:0000259" key="12">
    <source>
        <dbReference type="Pfam" id="PF07715"/>
    </source>
</evidence>
<evidence type="ECO:0000259" key="11">
    <source>
        <dbReference type="Pfam" id="PF00593"/>
    </source>
</evidence>
<keyword evidence="2 8" id="KW-0813">Transport</keyword>
<evidence type="ECO:0000256" key="5">
    <source>
        <dbReference type="ARBA" id="ARBA00023077"/>
    </source>
</evidence>
<organism evidence="13 14">
    <name type="scientific">Hymenobacter armeniacus</name>
    <dbReference type="NCBI Taxonomy" id="2771358"/>
    <lineage>
        <taxon>Bacteria</taxon>
        <taxon>Pseudomonadati</taxon>
        <taxon>Bacteroidota</taxon>
        <taxon>Cytophagia</taxon>
        <taxon>Cytophagales</taxon>
        <taxon>Hymenobacteraceae</taxon>
        <taxon>Hymenobacter</taxon>
    </lineage>
</organism>
<sequence length="1040" mass="113982">MNKLYRLAFLLLVLAGLYAPAALAQSAATRAVSGKVTTADTKEALPGVTVLLKGTTVGTGTGPDGTYTLQVPEQGGTLVFSFVGYASKEVAINGQTTISPVLDVDAKGLDEVVVVGYGTQKAGNVTGAVTGITAKEIEERPVNRIENALVGQMPGVYVQTTTGEPGAELQIRVRGAASINASNDPLYVVDGVPVDNLRGINPTDVANIEVLKDAASAAIYGSRGSNGVVLVTTKRGKKGAAKLQFSGYTGVQLAESRLKVQSAEEWIQMRKEGIDIDWVNQNPALNRPEDSRATRLQRLTVNGTPPSQTNVIRYTYDPKWQYGQDSLDYVDWQKAIFRRAIMQQYTVGVSGGTDNVTYNVNGSFLNQNGIILGSDLQRATLRANIDAQIRKGIKLFMTLAPSMEWSSLGRVDGTGGQALNAAQMPPVSPKGAGIYAGADPYFTYNYSGRYISPVAVMERTDANGTRTRLNANMGLNLDLYKGFQLQLLGAMDNGYFQDQIYTPTNASRDWVGAAPGSLSTSRYSQTFNTRYLFQSVLNYTRSFGDHSLNAILGYSVERTKVDFSQQENGQLPNDQTYLFDRANSTVNRSYITAGKEALLSYFARAQYDYKQRYLLSASIRRDGSSKFGANRPFGYFPAVSAGWRISGENFMQGVTFISDLKARASWGVTGNNRIPNDSQFSLLGVSNYSLGGASINGYAPIGFQNRDLGWEQTASWNYGLDFSVLNNRLQVTADYYTKQTTDLLYQVPLSSLTGFTRTYVNIGQVYNQGVELGLTSRNVVGAFEWTTNFNASYNKNRVEKLDYDDTPVPTGSSPGGFVSLLQVGLPINSYYLYDAIGVYQTQAEVDNEPKLSNTRVGDIKYRDVNGDGKITDADRTIMGNPTPKYIFGVTNTFRYKGFDLNVLVNAQQGAYLYSLIGRSIDRPGMGYLYNHASNWNNRWKSEAEPGDGKTPSITAQNSSLLDSRWLYKSDYIRLKNITLGYTLPKARFYNGARLYVALENAYIWHNYTGGFSPEALQLGGFDNGSYPQARTYTLGFNLTL</sequence>
<evidence type="ECO:0000256" key="8">
    <source>
        <dbReference type="PROSITE-ProRule" id="PRU01360"/>
    </source>
</evidence>
<keyword evidence="13" id="KW-0675">Receptor</keyword>
<dbReference type="EMBL" id="JACXAC010000002">
    <property type="protein sequence ID" value="MBD2722065.1"/>
    <property type="molecule type" value="Genomic_DNA"/>
</dbReference>
<keyword evidence="5 9" id="KW-0798">TonB box</keyword>
<feature type="chain" id="PRO_5045479308" evidence="10">
    <location>
        <begin position="25"/>
        <end position="1040"/>
    </location>
</feature>
<accession>A0ABR8JTX8</accession>
<dbReference type="InterPro" id="IPR037066">
    <property type="entry name" value="Plug_dom_sf"/>
</dbReference>
<keyword evidence="7 8" id="KW-0998">Cell outer membrane</keyword>
<dbReference type="Gene3D" id="2.40.170.20">
    <property type="entry name" value="TonB-dependent receptor, beta-barrel domain"/>
    <property type="match status" value="1"/>
</dbReference>
<evidence type="ECO:0000256" key="9">
    <source>
        <dbReference type="RuleBase" id="RU003357"/>
    </source>
</evidence>
<dbReference type="InterPro" id="IPR036942">
    <property type="entry name" value="Beta-barrel_TonB_sf"/>
</dbReference>
<keyword evidence="3 8" id="KW-1134">Transmembrane beta strand</keyword>
<dbReference type="InterPro" id="IPR012910">
    <property type="entry name" value="Plug_dom"/>
</dbReference>
<dbReference type="NCBIfam" id="TIGR04056">
    <property type="entry name" value="OMP_RagA_SusC"/>
    <property type="match status" value="1"/>
</dbReference>
<evidence type="ECO:0000256" key="4">
    <source>
        <dbReference type="ARBA" id="ARBA00022692"/>
    </source>
</evidence>
<dbReference type="Gene3D" id="2.170.130.10">
    <property type="entry name" value="TonB-dependent receptor, plug domain"/>
    <property type="match status" value="1"/>
</dbReference>
<dbReference type="Pfam" id="PF07715">
    <property type="entry name" value="Plug"/>
    <property type="match status" value="1"/>
</dbReference>
<proteinExistence type="inferred from homology"/>
<dbReference type="InterPro" id="IPR008969">
    <property type="entry name" value="CarboxyPept-like_regulatory"/>
</dbReference>
<name>A0ABR8JTX8_9BACT</name>
<feature type="signal peptide" evidence="10">
    <location>
        <begin position="1"/>
        <end position="24"/>
    </location>
</feature>
<comment type="similarity">
    <text evidence="8 9">Belongs to the TonB-dependent receptor family.</text>
</comment>
<dbReference type="SUPFAM" id="SSF56935">
    <property type="entry name" value="Porins"/>
    <property type="match status" value="1"/>
</dbReference>
<evidence type="ECO:0000313" key="13">
    <source>
        <dbReference type="EMBL" id="MBD2722065.1"/>
    </source>
</evidence>
<dbReference type="Pfam" id="PF13715">
    <property type="entry name" value="CarbopepD_reg_2"/>
    <property type="match status" value="1"/>
</dbReference>
<feature type="domain" description="TonB-dependent receptor-like beta-barrel" evidence="11">
    <location>
        <begin position="438"/>
        <end position="999"/>
    </location>
</feature>
<comment type="caution">
    <text evidence="13">The sequence shown here is derived from an EMBL/GenBank/DDBJ whole genome shotgun (WGS) entry which is preliminary data.</text>
</comment>
<dbReference type="InterPro" id="IPR000531">
    <property type="entry name" value="Beta-barrel_TonB"/>
</dbReference>
<dbReference type="PROSITE" id="PS52016">
    <property type="entry name" value="TONB_DEPENDENT_REC_3"/>
    <property type="match status" value="1"/>
</dbReference>
<dbReference type="Gene3D" id="2.60.40.1120">
    <property type="entry name" value="Carboxypeptidase-like, regulatory domain"/>
    <property type="match status" value="1"/>
</dbReference>
<evidence type="ECO:0000256" key="2">
    <source>
        <dbReference type="ARBA" id="ARBA00022448"/>
    </source>
</evidence>
<evidence type="ECO:0000256" key="10">
    <source>
        <dbReference type="SAM" id="SignalP"/>
    </source>
</evidence>
<dbReference type="InterPro" id="IPR023996">
    <property type="entry name" value="TonB-dep_OMP_SusC/RagA"/>
</dbReference>
<gene>
    <name evidence="13" type="ORF">IC234_07985</name>
</gene>
<evidence type="ECO:0000256" key="6">
    <source>
        <dbReference type="ARBA" id="ARBA00023136"/>
    </source>
</evidence>
<protein>
    <submittedName>
        <fullName evidence="13">TonB-dependent receptor</fullName>
    </submittedName>
</protein>
<evidence type="ECO:0000256" key="1">
    <source>
        <dbReference type="ARBA" id="ARBA00004571"/>
    </source>
</evidence>
<keyword evidence="10" id="KW-0732">Signal</keyword>
<dbReference type="InterPro" id="IPR039426">
    <property type="entry name" value="TonB-dep_rcpt-like"/>
</dbReference>